<dbReference type="Proteomes" id="UP000799777">
    <property type="component" value="Unassembled WGS sequence"/>
</dbReference>
<protein>
    <recommendedName>
        <fullName evidence="2">A-kinase anchor protein 7-like phosphoesterase domain-containing protein</fullName>
    </recommendedName>
</protein>
<evidence type="ECO:0000259" key="2">
    <source>
        <dbReference type="Pfam" id="PF10469"/>
    </source>
</evidence>
<sequence length="368" mass="41131">MGRKKQTGEYNDFLDGEKLGDNTEIRTSLQTPASLRHDVSPPPIRQARRGGQRHGKSRGGPKKPPLTHFLCLPVVTESSRPQFERGLTRLAGDLESSSSVPVKAIRPLGTLHLTLGVMSLDDAKLQEAKQCLQDTSLHALLRDITQQKIAEKAAEDGTISENLNAAAMPETEYLEIDLEALVPMQAPQKTSILYASPKDLTQRLLPFATALKKHFTEKGFMIDESRALRLHATIINTVYAKPGGKRGRNSMVKDTLKHIEYKFSPHHHDSADRDHSDKEHAAAPDSYNDDAKPDTGEGHGPDAKSWMRFDARDLIEKYKDFTWAEDVRIDRVQICKMGAKNIWSGAREGEGEVVDEKYEVVFEKGIFE</sequence>
<dbReference type="InterPro" id="IPR019510">
    <property type="entry name" value="AKAP7-like_phosphoesterase"/>
</dbReference>
<organism evidence="3 4">
    <name type="scientific">Setomelanomma holmii</name>
    <dbReference type="NCBI Taxonomy" id="210430"/>
    <lineage>
        <taxon>Eukaryota</taxon>
        <taxon>Fungi</taxon>
        <taxon>Dikarya</taxon>
        <taxon>Ascomycota</taxon>
        <taxon>Pezizomycotina</taxon>
        <taxon>Dothideomycetes</taxon>
        <taxon>Pleosporomycetidae</taxon>
        <taxon>Pleosporales</taxon>
        <taxon>Pleosporineae</taxon>
        <taxon>Phaeosphaeriaceae</taxon>
        <taxon>Setomelanomma</taxon>
    </lineage>
</organism>
<evidence type="ECO:0000313" key="4">
    <source>
        <dbReference type="Proteomes" id="UP000799777"/>
    </source>
</evidence>
<dbReference type="PANTHER" id="PTHR13360">
    <property type="entry name" value="ACTIVATING SIGNAL COINTEGRATOR 1 COMPLEX SUBUNIT 1"/>
    <property type="match status" value="1"/>
</dbReference>
<feature type="domain" description="A-kinase anchor protein 7-like phosphoesterase" evidence="2">
    <location>
        <begin position="67"/>
        <end position="340"/>
    </location>
</feature>
<dbReference type="OrthoDB" id="277832at2759"/>
<comment type="caution">
    <text evidence="3">The sequence shown here is derived from an EMBL/GenBank/DDBJ whole genome shotgun (WGS) entry which is preliminary data.</text>
</comment>
<dbReference type="InterPro" id="IPR009210">
    <property type="entry name" value="ASCC1"/>
</dbReference>
<dbReference type="AlphaFoldDB" id="A0A9P4HJ72"/>
<evidence type="ECO:0000313" key="3">
    <source>
        <dbReference type="EMBL" id="KAF2036175.1"/>
    </source>
</evidence>
<name>A0A9P4HJ72_9PLEO</name>
<dbReference type="EMBL" id="ML978155">
    <property type="protein sequence ID" value="KAF2036175.1"/>
    <property type="molecule type" value="Genomic_DNA"/>
</dbReference>
<reference evidence="3" key="1">
    <citation type="journal article" date="2020" name="Stud. Mycol.">
        <title>101 Dothideomycetes genomes: a test case for predicting lifestyles and emergence of pathogens.</title>
        <authorList>
            <person name="Haridas S."/>
            <person name="Albert R."/>
            <person name="Binder M."/>
            <person name="Bloem J."/>
            <person name="Labutti K."/>
            <person name="Salamov A."/>
            <person name="Andreopoulos B."/>
            <person name="Baker S."/>
            <person name="Barry K."/>
            <person name="Bills G."/>
            <person name="Bluhm B."/>
            <person name="Cannon C."/>
            <person name="Castanera R."/>
            <person name="Culley D."/>
            <person name="Daum C."/>
            <person name="Ezra D."/>
            <person name="Gonzalez J."/>
            <person name="Henrissat B."/>
            <person name="Kuo A."/>
            <person name="Liang C."/>
            <person name="Lipzen A."/>
            <person name="Lutzoni F."/>
            <person name="Magnuson J."/>
            <person name="Mondo S."/>
            <person name="Nolan M."/>
            <person name="Ohm R."/>
            <person name="Pangilinan J."/>
            <person name="Park H.-J."/>
            <person name="Ramirez L."/>
            <person name="Alfaro M."/>
            <person name="Sun H."/>
            <person name="Tritt A."/>
            <person name="Yoshinaga Y."/>
            <person name="Zwiers L.-H."/>
            <person name="Turgeon B."/>
            <person name="Goodwin S."/>
            <person name="Spatafora J."/>
            <person name="Crous P."/>
            <person name="Grigoriev I."/>
        </authorList>
    </citation>
    <scope>NUCLEOTIDE SEQUENCE</scope>
    <source>
        <strain evidence="3">CBS 110217</strain>
    </source>
</reference>
<feature type="compositionally biased region" description="Basic and acidic residues" evidence="1">
    <location>
        <begin position="15"/>
        <end position="24"/>
    </location>
</feature>
<feature type="region of interest" description="Disordered" evidence="1">
    <location>
        <begin position="1"/>
        <end position="67"/>
    </location>
</feature>
<dbReference type="Gene3D" id="3.90.1140.10">
    <property type="entry name" value="Cyclic phosphodiesterase"/>
    <property type="match status" value="1"/>
</dbReference>
<accession>A0A9P4HJ72</accession>
<proteinExistence type="predicted"/>
<dbReference type="Pfam" id="PF10469">
    <property type="entry name" value="AKAP7_NLS"/>
    <property type="match status" value="1"/>
</dbReference>
<dbReference type="GO" id="GO:0006355">
    <property type="term" value="P:regulation of DNA-templated transcription"/>
    <property type="evidence" value="ECO:0007669"/>
    <property type="project" value="TreeGrafter"/>
</dbReference>
<feature type="compositionally biased region" description="Basic residues" evidence="1">
    <location>
        <begin position="46"/>
        <end position="61"/>
    </location>
</feature>
<dbReference type="PANTHER" id="PTHR13360:SF1">
    <property type="entry name" value="ACTIVATING SIGNAL COINTEGRATOR 1 COMPLEX SUBUNIT 1"/>
    <property type="match status" value="1"/>
</dbReference>
<keyword evidence="4" id="KW-1185">Reference proteome</keyword>
<feature type="region of interest" description="Disordered" evidence="1">
    <location>
        <begin position="266"/>
        <end position="304"/>
    </location>
</feature>
<dbReference type="GO" id="GO:0005634">
    <property type="term" value="C:nucleus"/>
    <property type="evidence" value="ECO:0007669"/>
    <property type="project" value="TreeGrafter"/>
</dbReference>
<evidence type="ECO:0000256" key="1">
    <source>
        <dbReference type="SAM" id="MobiDB-lite"/>
    </source>
</evidence>
<dbReference type="GO" id="GO:0006307">
    <property type="term" value="P:DNA alkylation repair"/>
    <property type="evidence" value="ECO:0007669"/>
    <property type="project" value="InterPro"/>
</dbReference>
<feature type="compositionally biased region" description="Basic and acidic residues" evidence="1">
    <location>
        <begin position="289"/>
        <end position="304"/>
    </location>
</feature>
<feature type="compositionally biased region" description="Basic and acidic residues" evidence="1">
    <location>
        <begin position="266"/>
        <end position="282"/>
    </location>
</feature>
<gene>
    <name evidence="3" type="ORF">EK21DRAFT_52937</name>
</gene>